<dbReference type="Gene3D" id="3.30.70.270">
    <property type="match status" value="1"/>
</dbReference>
<dbReference type="PANTHER" id="PTHR48475:SF1">
    <property type="entry name" value="RNASE H TYPE-1 DOMAIN-CONTAINING PROTEIN"/>
    <property type="match status" value="1"/>
</dbReference>
<proteinExistence type="predicted"/>
<evidence type="ECO:0000313" key="2">
    <source>
        <dbReference type="Proteomes" id="UP000257109"/>
    </source>
</evidence>
<keyword evidence="2" id="KW-1185">Reference proteome</keyword>
<sequence>MSDRKFKLKLNLAIFTFRVKSRKLLGFVISQKGNGFLGRLNYIAKFISHLTTTCEPLLRLLHKDQVVEWNKDCQTTFKEIKQYLQKPIILVPRILGRHIMIVFDESMHDEYGRKEHTIYYLSKFFDCEFRYSLLKQTCWLVSKMNPIKYIFEKSTLIGRINQYDVIYVSQEAIKGSAKMVNEERWSLLFDETSNALGCGVEAILMSPKNQYILLIESRHLSSQNVDICYRNLGISRVKSQNP</sequence>
<organism evidence="1 2">
    <name type="scientific">Mucuna pruriens</name>
    <name type="common">Velvet bean</name>
    <name type="synonym">Dolichos pruriens</name>
    <dbReference type="NCBI Taxonomy" id="157652"/>
    <lineage>
        <taxon>Eukaryota</taxon>
        <taxon>Viridiplantae</taxon>
        <taxon>Streptophyta</taxon>
        <taxon>Embryophyta</taxon>
        <taxon>Tracheophyta</taxon>
        <taxon>Spermatophyta</taxon>
        <taxon>Magnoliopsida</taxon>
        <taxon>eudicotyledons</taxon>
        <taxon>Gunneridae</taxon>
        <taxon>Pentapetalae</taxon>
        <taxon>rosids</taxon>
        <taxon>fabids</taxon>
        <taxon>Fabales</taxon>
        <taxon>Fabaceae</taxon>
        <taxon>Papilionoideae</taxon>
        <taxon>50 kb inversion clade</taxon>
        <taxon>NPAAA clade</taxon>
        <taxon>indigoferoid/millettioid clade</taxon>
        <taxon>Phaseoleae</taxon>
        <taxon>Mucuna</taxon>
    </lineage>
</organism>
<dbReference type="InterPro" id="IPR043128">
    <property type="entry name" value="Rev_trsase/Diguanyl_cyclase"/>
</dbReference>
<reference evidence="1" key="1">
    <citation type="submission" date="2018-05" db="EMBL/GenBank/DDBJ databases">
        <title>Draft genome of Mucuna pruriens seed.</title>
        <authorList>
            <person name="Nnadi N.E."/>
            <person name="Vos R."/>
            <person name="Hasami M.H."/>
            <person name="Devisetty U.K."/>
            <person name="Aguiy J.C."/>
        </authorList>
    </citation>
    <scope>NUCLEOTIDE SEQUENCE [LARGE SCALE GENOMIC DNA]</scope>
    <source>
        <strain evidence="1">JCA_2017</strain>
    </source>
</reference>
<dbReference type="AlphaFoldDB" id="A0A371HY24"/>
<gene>
    <name evidence="1" type="ORF">CR513_08189</name>
</gene>
<evidence type="ECO:0008006" key="3">
    <source>
        <dbReference type="Google" id="ProtNLM"/>
    </source>
</evidence>
<name>A0A371HY24_MUCPR</name>
<protein>
    <recommendedName>
        <fullName evidence="3">Reverse transcriptase/retrotransposon-derived protein RNase H-like domain-containing protein</fullName>
    </recommendedName>
</protein>
<dbReference type="PANTHER" id="PTHR48475">
    <property type="entry name" value="RIBONUCLEASE H"/>
    <property type="match status" value="1"/>
</dbReference>
<dbReference type="EMBL" id="QJKJ01001420">
    <property type="protein sequence ID" value="RDY07669.1"/>
    <property type="molecule type" value="Genomic_DNA"/>
</dbReference>
<evidence type="ECO:0000313" key="1">
    <source>
        <dbReference type="EMBL" id="RDY07669.1"/>
    </source>
</evidence>
<dbReference type="InterPro" id="IPR043502">
    <property type="entry name" value="DNA/RNA_pol_sf"/>
</dbReference>
<feature type="non-terminal residue" evidence="1">
    <location>
        <position position="1"/>
    </location>
</feature>
<dbReference type="Proteomes" id="UP000257109">
    <property type="component" value="Unassembled WGS sequence"/>
</dbReference>
<dbReference type="SUPFAM" id="SSF56672">
    <property type="entry name" value="DNA/RNA polymerases"/>
    <property type="match status" value="1"/>
</dbReference>
<comment type="caution">
    <text evidence="1">The sequence shown here is derived from an EMBL/GenBank/DDBJ whole genome shotgun (WGS) entry which is preliminary data.</text>
</comment>
<accession>A0A371HY24</accession>